<dbReference type="AlphaFoldDB" id="A0A271J380"/>
<dbReference type="Gene3D" id="3.60.120.10">
    <property type="entry name" value="Anthranilate synthase"/>
    <property type="match status" value="1"/>
</dbReference>
<dbReference type="SUPFAM" id="SSF56322">
    <property type="entry name" value="ADC synthase"/>
    <property type="match status" value="1"/>
</dbReference>
<organism evidence="7 8">
    <name type="scientific">Rubrivirga marina</name>
    <dbReference type="NCBI Taxonomy" id="1196024"/>
    <lineage>
        <taxon>Bacteria</taxon>
        <taxon>Pseudomonadati</taxon>
        <taxon>Rhodothermota</taxon>
        <taxon>Rhodothermia</taxon>
        <taxon>Rhodothermales</taxon>
        <taxon>Rubricoccaceae</taxon>
        <taxon>Rubrivirga</taxon>
    </lineage>
</organism>
<protein>
    <recommendedName>
        <fullName evidence="3">isochorismate synthase</fullName>
        <ecNumber evidence="3">5.4.4.2</ecNumber>
    </recommendedName>
    <alternativeName>
        <fullName evidence="5">Isochorismate mutase</fullName>
    </alternativeName>
</protein>
<dbReference type="InterPro" id="IPR004561">
    <property type="entry name" value="IsoChor_synthase"/>
</dbReference>
<dbReference type="Pfam" id="PF00425">
    <property type="entry name" value="Chorismate_bind"/>
    <property type="match status" value="1"/>
</dbReference>
<proteinExistence type="inferred from homology"/>
<evidence type="ECO:0000313" key="8">
    <source>
        <dbReference type="Proteomes" id="UP000216339"/>
    </source>
</evidence>
<dbReference type="EMBL" id="MQWD01000001">
    <property type="protein sequence ID" value="PAP77903.1"/>
    <property type="molecule type" value="Genomic_DNA"/>
</dbReference>
<comment type="caution">
    <text evidence="7">The sequence shown here is derived from an EMBL/GenBank/DDBJ whole genome shotgun (WGS) entry which is preliminary data.</text>
</comment>
<keyword evidence="8" id="KW-1185">Reference proteome</keyword>
<dbReference type="EC" id="5.4.4.2" evidence="3"/>
<comment type="similarity">
    <text evidence="2">Belongs to the isochorismate synthase family.</text>
</comment>
<evidence type="ECO:0000256" key="1">
    <source>
        <dbReference type="ARBA" id="ARBA00000799"/>
    </source>
</evidence>
<evidence type="ECO:0000256" key="4">
    <source>
        <dbReference type="ARBA" id="ARBA00023235"/>
    </source>
</evidence>
<dbReference type="OrthoDB" id="9806579at2"/>
<dbReference type="RefSeq" id="WP_095511575.1">
    <property type="nucleotide sequence ID" value="NZ_MQWD01000001.1"/>
</dbReference>
<dbReference type="InterPro" id="IPR015890">
    <property type="entry name" value="Chorismate_C"/>
</dbReference>
<evidence type="ECO:0000256" key="5">
    <source>
        <dbReference type="ARBA" id="ARBA00041564"/>
    </source>
</evidence>
<reference evidence="7 8" key="1">
    <citation type="submission" date="2016-11" db="EMBL/GenBank/DDBJ databases">
        <title>Study of marine rhodopsin-containing bacteria.</title>
        <authorList>
            <person name="Yoshizawa S."/>
            <person name="Kumagai Y."/>
            <person name="Kogure K."/>
        </authorList>
    </citation>
    <scope>NUCLEOTIDE SEQUENCE [LARGE SCALE GENOMIC DNA]</scope>
    <source>
        <strain evidence="7 8">SAORIC-28</strain>
    </source>
</reference>
<dbReference type="PANTHER" id="PTHR42839">
    <property type="entry name" value="ISOCHORISMATE SYNTHASE ENTC"/>
    <property type="match status" value="1"/>
</dbReference>
<evidence type="ECO:0000256" key="3">
    <source>
        <dbReference type="ARBA" id="ARBA00012824"/>
    </source>
</evidence>
<feature type="domain" description="Chorismate-utilising enzyme C-terminal" evidence="6">
    <location>
        <begin position="184"/>
        <end position="442"/>
    </location>
</feature>
<comment type="catalytic activity">
    <reaction evidence="1">
        <text>chorismate = isochorismate</text>
        <dbReference type="Rhea" id="RHEA:18985"/>
        <dbReference type="ChEBI" id="CHEBI:29748"/>
        <dbReference type="ChEBI" id="CHEBI:29780"/>
        <dbReference type="EC" id="5.4.4.2"/>
    </reaction>
</comment>
<evidence type="ECO:0000259" key="6">
    <source>
        <dbReference type="Pfam" id="PF00425"/>
    </source>
</evidence>
<accession>A0A271J380</accession>
<dbReference type="Proteomes" id="UP000216339">
    <property type="component" value="Unassembled WGS sequence"/>
</dbReference>
<dbReference type="InterPro" id="IPR019999">
    <property type="entry name" value="Anth_synth_I-like"/>
</dbReference>
<dbReference type="InterPro" id="IPR005801">
    <property type="entry name" value="ADC_synthase"/>
</dbReference>
<sequence>MPATPLAPASAPALRLAKALDRVVRGWSGRCVLRVETPVDPVDPLRWVARQKGAPVHYWRGRGDDEARAGVGAALTIDARSLTDADAVDDLMGSLPAGARLFATARFDAAAEVGEEWAAFGAVRVVLPRVELRSDGRTARLAVHLAPGESPTVAHAALAALCGPAPEAEGELALPYMRRDDPARAEWDRMLRWSLAAFEDGDLEKVVLARRARFSFEEPVDAAGLLQRLEAATPRCYHALTSPDGESAFLTATPERLVRIDGRELSTEAVAGTRPRSETDAADDALRAELMASEKDRREHVYVRDAIADALAPLAERVEVDSEAGAMTLARGRHLHTGIRATLPASTGVLDVLRALHPTPAVGGTPTPEALDAIDRLEPFDRGLYAGPIGWIGRDERGREAADLAVGIRSGLVDGRTLSLYSGAGIVAGSDPASEWAEIEHKIGDFARVLGLDARVEA</sequence>
<keyword evidence="4" id="KW-0413">Isomerase</keyword>
<name>A0A271J380_9BACT</name>
<dbReference type="GO" id="GO:0008909">
    <property type="term" value="F:isochorismate synthase activity"/>
    <property type="evidence" value="ECO:0007669"/>
    <property type="project" value="UniProtKB-EC"/>
</dbReference>
<dbReference type="NCBIfam" id="TIGR00543">
    <property type="entry name" value="isochor_syn"/>
    <property type="match status" value="1"/>
</dbReference>
<gene>
    <name evidence="7" type="ORF">BSZ37_16375</name>
</gene>
<dbReference type="PANTHER" id="PTHR42839:SF2">
    <property type="entry name" value="ISOCHORISMATE SYNTHASE ENTC"/>
    <property type="match status" value="1"/>
</dbReference>
<evidence type="ECO:0000313" key="7">
    <source>
        <dbReference type="EMBL" id="PAP77903.1"/>
    </source>
</evidence>
<dbReference type="PRINTS" id="PR00095">
    <property type="entry name" value="ANTSNTHASEI"/>
</dbReference>
<evidence type="ECO:0000256" key="2">
    <source>
        <dbReference type="ARBA" id="ARBA00005297"/>
    </source>
</evidence>